<feature type="domain" description="FAD dependent oxidoreductase" evidence="2">
    <location>
        <begin position="29"/>
        <end position="380"/>
    </location>
</feature>
<evidence type="ECO:0000313" key="3">
    <source>
        <dbReference type="EMBL" id="MBD7978693.1"/>
    </source>
</evidence>
<dbReference type="RefSeq" id="WP_251837477.1">
    <property type="nucleotide sequence ID" value="NZ_JACSQG010000011.1"/>
</dbReference>
<dbReference type="Pfam" id="PF01266">
    <property type="entry name" value="DAO"/>
    <property type="match status" value="1"/>
</dbReference>
<dbReference type="InterPro" id="IPR006076">
    <property type="entry name" value="FAD-dep_OxRdtase"/>
</dbReference>
<comment type="caution">
    <text evidence="3">The sequence shown here is derived from an EMBL/GenBank/DDBJ whole genome shotgun (WGS) entry which is preliminary data.</text>
</comment>
<name>A0ABR8TSE0_9PSED</name>
<dbReference type="EMBL" id="JACSQG010000011">
    <property type="protein sequence ID" value="MBD7978693.1"/>
    <property type="molecule type" value="Genomic_DNA"/>
</dbReference>
<keyword evidence="4" id="KW-1185">Reference proteome</keyword>
<reference evidence="3 4" key="1">
    <citation type="submission" date="2020-08" db="EMBL/GenBank/DDBJ databases">
        <title>A Genomic Blueprint of the Chicken Gut Microbiome.</title>
        <authorList>
            <person name="Gilroy R."/>
            <person name="Ravi A."/>
            <person name="Getino M."/>
            <person name="Pursley I."/>
            <person name="Horton D.L."/>
            <person name="Alikhan N.-F."/>
            <person name="Baker D."/>
            <person name="Gharbi K."/>
            <person name="Hall N."/>
            <person name="Watson M."/>
            <person name="Adriaenssens E.M."/>
            <person name="Foster-Nyarko E."/>
            <person name="Jarju S."/>
            <person name="Secka A."/>
            <person name="Antonio M."/>
            <person name="Oren A."/>
            <person name="Chaudhuri R."/>
            <person name="La Ragione R.M."/>
            <person name="Hildebrand F."/>
            <person name="Pallen M.J."/>
        </authorList>
    </citation>
    <scope>NUCLEOTIDE SEQUENCE [LARGE SCALE GENOMIC DNA]</scope>
    <source>
        <strain evidence="3 4">Sa2CUA2</strain>
    </source>
</reference>
<sequence length="427" mass="46581">MALIERCLWDQLLPERARMPVLQREVRADVCVIGAGISGLSTALHLLESGQRVCLLEAQRIGHGGSGRNVGLVNAGTWIAPDDVEERLGMDLGARLNQALGAAPALVFALIERYGIDCQLRRAGTLHMAHNAGGAAELQLRHGQWRRRGAPVELLHGADCQALCGTSRISMALLDHRAGTLNPLAYTRGLADAVQRMGGGLYEESPVIELQRQGDGWCVRTAEGAVLAPQVVIASNAYTEGDWCALRREFFAGYYYQVASQPLSSTSADAILPNGEGAWDTRQVLSSVRRDAEGRLLLGSLGNGSNKPAWFLRRWAERIQRHYFPRLGRVEWQYTWSGRIAFTPEHLLRVFEPAPGLLAVTGYNGRGITTGSLVGKAFAEYLLHGDPQALPLPFSALPAVSAPRVRSCLYESGFTLYHLGQCLRVVI</sequence>
<gene>
    <name evidence="3" type="ORF">H9642_16040</name>
</gene>
<dbReference type="Gene3D" id="3.50.50.60">
    <property type="entry name" value="FAD/NAD(P)-binding domain"/>
    <property type="match status" value="1"/>
</dbReference>
<evidence type="ECO:0000256" key="1">
    <source>
        <dbReference type="ARBA" id="ARBA00023002"/>
    </source>
</evidence>
<evidence type="ECO:0000259" key="2">
    <source>
        <dbReference type="Pfam" id="PF01266"/>
    </source>
</evidence>
<dbReference type="PANTHER" id="PTHR13847:SF275">
    <property type="entry name" value="GAMMA-GLUTAMYLPUTRESCINE OXIDOREDUCTASE"/>
    <property type="match status" value="1"/>
</dbReference>
<dbReference type="Gene3D" id="3.30.9.10">
    <property type="entry name" value="D-Amino Acid Oxidase, subunit A, domain 2"/>
    <property type="match status" value="1"/>
</dbReference>
<dbReference type="SUPFAM" id="SSF51905">
    <property type="entry name" value="FAD/NAD(P)-binding domain"/>
    <property type="match status" value="1"/>
</dbReference>
<evidence type="ECO:0000313" key="4">
    <source>
        <dbReference type="Proteomes" id="UP000611945"/>
    </source>
</evidence>
<organism evidence="3 4">
    <name type="scientific">Serpens gallinarum</name>
    <dbReference type="NCBI Taxonomy" id="2763075"/>
    <lineage>
        <taxon>Bacteria</taxon>
        <taxon>Pseudomonadati</taxon>
        <taxon>Pseudomonadota</taxon>
        <taxon>Gammaproteobacteria</taxon>
        <taxon>Pseudomonadales</taxon>
        <taxon>Pseudomonadaceae</taxon>
        <taxon>Pseudomonas</taxon>
    </lineage>
</organism>
<proteinExistence type="predicted"/>
<dbReference type="Proteomes" id="UP000611945">
    <property type="component" value="Unassembled WGS sequence"/>
</dbReference>
<accession>A0ABR8TSE0</accession>
<keyword evidence="1" id="KW-0560">Oxidoreductase</keyword>
<dbReference type="PANTHER" id="PTHR13847">
    <property type="entry name" value="SARCOSINE DEHYDROGENASE-RELATED"/>
    <property type="match status" value="1"/>
</dbReference>
<protein>
    <submittedName>
        <fullName evidence="3">FAD-binding oxidoreductase</fullName>
    </submittedName>
</protein>
<dbReference type="InterPro" id="IPR036188">
    <property type="entry name" value="FAD/NAD-bd_sf"/>
</dbReference>